<sequence>MVPVPSVFFIGNNGLASEVVVGNNESANVEARLLAAIQKCASELNVQTPRKQHSRSDERLGQSDCRLLLVSNHSIAEHERLRLVSDLGRQSERWYVRKRAGRQQRVVSTNPRNRPFSLSTSVW</sequence>
<name>A0A6H5H0H9_9HEMI</name>
<proteinExistence type="predicted"/>
<protein>
    <submittedName>
        <fullName evidence="1">Uncharacterized protein</fullName>
    </submittedName>
</protein>
<organism evidence="1 2">
    <name type="scientific">Nesidiocoris tenuis</name>
    <dbReference type="NCBI Taxonomy" id="355587"/>
    <lineage>
        <taxon>Eukaryota</taxon>
        <taxon>Metazoa</taxon>
        <taxon>Ecdysozoa</taxon>
        <taxon>Arthropoda</taxon>
        <taxon>Hexapoda</taxon>
        <taxon>Insecta</taxon>
        <taxon>Pterygota</taxon>
        <taxon>Neoptera</taxon>
        <taxon>Paraneoptera</taxon>
        <taxon>Hemiptera</taxon>
        <taxon>Heteroptera</taxon>
        <taxon>Panheteroptera</taxon>
        <taxon>Cimicomorpha</taxon>
        <taxon>Miridae</taxon>
        <taxon>Dicyphina</taxon>
        <taxon>Nesidiocoris</taxon>
    </lineage>
</organism>
<dbReference type="Proteomes" id="UP000479000">
    <property type="component" value="Unassembled WGS sequence"/>
</dbReference>
<feature type="non-terminal residue" evidence="1">
    <location>
        <position position="123"/>
    </location>
</feature>
<dbReference type="OrthoDB" id="2445133at2759"/>
<keyword evidence="2" id="KW-1185">Reference proteome</keyword>
<evidence type="ECO:0000313" key="1">
    <source>
        <dbReference type="EMBL" id="CAB0010511.1"/>
    </source>
</evidence>
<evidence type="ECO:0000313" key="2">
    <source>
        <dbReference type="Proteomes" id="UP000479000"/>
    </source>
</evidence>
<dbReference type="EMBL" id="CADCXU010023045">
    <property type="protein sequence ID" value="CAB0010511.1"/>
    <property type="molecule type" value="Genomic_DNA"/>
</dbReference>
<gene>
    <name evidence="1" type="ORF">NTEN_LOCUS15554</name>
</gene>
<dbReference type="AlphaFoldDB" id="A0A6H5H0H9"/>
<reference evidence="1 2" key="1">
    <citation type="submission" date="2020-02" db="EMBL/GenBank/DDBJ databases">
        <authorList>
            <person name="Ferguson B K."/>
        </authorList>
    </citation>
    <scope>NUCLEOTIDE SEQUENCE [LARGE SCALE GENOMIC DNA]</scope>
</reference>
<accession>A0A6H5H0H9</accession>